<sequence length="113" mass="12963">MGIRTMICLALTKNLSLANAEKVMTIAVQQAKLKKVLYINLVFLVNSTSDVFKYREIFTKYIDVGVRVYVEGSIEKFKRILSENCRELYISHSDEEMLKILRSLGGNLKILET</sequence>
<proteinExistence type="predicted"/>
<dbReference type="EMBL" id="DTBD01000025">
    <property type="protein sequence ID" value="HGQ64314.1"/>
    <property type="molecule type" value="Genomic_DNA"/>
</dbReference>
<name>A0A7C4JJA0_9CREN</name>
<accession>A0A7C4JJA0</accession>
<evidence type="ECO:0000313" key="1">
    <source>
        <dbReference type="EMBL" id="HGQ35985.1"/>
    </source>
</evidence>
<evidence type="ECO:0000313" key="2">
    <source>
        <dbReference type="EMBL" id="HGQ64314.1"/>
    </source>
</evidence>
<reference evidence="2" key="1">
    <citation type="journal article" date="2020" name="mSystems">
        <title>Genome- and Community-Level Interaction Insights into Carbon Utilization and Element Cycling Functions of Hydrothermarchaeota in Hydrothermal Sediment.</title>
        <authorList>
            <person name="Zhou Z."/>
            <person name="Liu Y."/>
            <person name="Xu W."/>
            <person name="Pan J."/>
            <person name="Luo Z.H."/>
            <person name="Li M."/>
        </authorList>
    </citation>
    <scope>NUCLEOTIDE SEQUENCE [LARGE SCALE GENOMIC DNA]</scope>
    <source>
        <strain evidence="2">SpSt-637</strain>
        <strain evidence="1">SpSt-667</strain>
    </source>
</reference>
<gene>
    <name evidence="2" type="ORF">ENU08_03625</name>
    <name evidence="1" type="ORF">ENU41_04835</name>
</gene>
<dbReference type="EMBL" id="DTCK01000034">
    <property type="protein sequence ID" value="HGQ35985.1"/>
    <property type="molecule type" value="Genomic_DNA"/>
</dbReference>
<protein>
    <recommendedName>
        <fullName evidence="3">DUF5751 domain-containing protein</fullName>
    </recommendedName>
</protein>
<dbReference type="AlphaFoldDB" id="A0A7C4JJA0"/>
<organism evidence="2">
    <name type="scientific">Ignisphaera aggregans</name>
    <dbReference type="NCBI Taxonomy" id="334771"/>
    <lineage>
        <taxon>Archaea</taxon>
        <taxon>Thermoproteota</taxon>
        <taxon>Thermoprotei</taxon>
        <taxon>Desulfurococcales</taxon>
        <taxon>Desulfurococcaceae</taxon>
        <taxon>Ignisphaera</taxon>
    </lineage>
</organism>
<comment type="caution">
    <text evidence="2">The sequence shown here is derived from an EMBL/GenBank/DDBJ whole genome shotgun (WGS) entry which is preliminary data.</text>
</comment>
<evidence type="ECO:0008006" key="3">
    <source>
        <dbReference type="Google" id="ProtNLM"/>
    </source>
</evidence>